<reference evidence="2" key="1">
    <citation type="submission" date="2020-06" db="EMBL/GenBank/DDBJ databases">
        <authorList>
            <person name="Ji K."/>
            <person name="Li J."/>
        </authorList>
    </citation>
    <scope>NUCLEOTIDE SEQUENCE</scope>
    <source>
        <strain evidence="2">JKM2019</strain>
        <tissue evidence="2">Whole body</tissue>
    </source>
</reference>
<dbReference type="Proteomes" id="UP000828236">
    <property type="component" value="Unassembled WGS sequence"/>
</dbReference>
<gene>
    <name evidence="2" type="ORF">HUG17_5617</name>
</gene>
<comment type="caution">
    <text evidence="2">The sequence shown here is derived from an EMBL/GenBank/DDBJ whole genome shotgun (WGS) entry which is preliminary data.</text>
</comment>
<evidence type="ECO:0000313" key="2">
    <source>
        <dbReference type="EMBL" id="KAH7642572.1"/>
    </source>
</evidence>
<feature type="compositionally biased region" description="Pro residues" evidence="1">
    <location>
        <begin position="203"/>
        <end position="212"/>
    </location>
</feature>
<proteinExistence type="predicted"/>
<accession>A0A9D4P212</accession>
<organism evidence="2">
    <name type="scientific">Dermatophagoides farinae</name>
    <name type="common">American house dust mite</name>
    <dbReference type="NCBI Taxonomy" id="6954"/>
    <lineage>
        <taxon>Eukaryota</taxon>
        <taxon>Metazoa</taxon>
        <taxon>Ecdysozoa</taxon>
        <taxon>Arthropoda</taxon>
        <taxon>Chelicerata</taxon>
        <taxon>Arachnida</taxon>
        <taxon>Acari</taxon>
        <taxon>Acariformes</taxon>
        <taxon>Sarcoptiformes</taxon>
        <taxon>Astigmata</taxon>
        <taxon>Psoroptidia</taxon>
        <taxon>Analgoidea</taxon>
        <taxon>Pyroglyphidae</taxon>
        <taxon>Dermatophagoidinae</taxon>
        <taxon>Dermatophagoides</taxon>
    </lineage>
</organism>
<reference evidence="2" key="2">
    <citation type="journal article" date="2021" name="World Allergy Organ. J.">
        <title>Chromosome-level assembly of Dermatophagoides farinae genome and transcriptome reveals two novel allergens Der f 37 and Der f 39.</title>
        <authorList>
            <person name="Chen J."/>
            <person name="Cai Z."/>
            <person name="Fan D."/>
            <person name="Hu J."/>
            <person name="Hou Y."/>
            <person name="He Y."/>
            <person name="Zhang Z."/>
            <person name="Zhao Z."/>
            <person name="Gao P."/>
            <person name="Hu W."/>
            <person name="Sun J."/>
            <person name="Li J."/>
            <person name="Ji K."/>
        </authorList>
    </citation>
    <scope>NUCLEOTIDE SEQUENCE</scope>
    <source>
        <strain evidence="2">JKM2019</strain>
    </source>
</reference>
<feature type="region of interest" description="Disordered" evidence="1">
    <location>
        <begin position="340"/>
        <end position="377"/>
    </location>
</feature>
<dbReference type="EMBL" id="SDOV01000004">
    <property type="protein sequence ID" value="KAH7642572.1"/>
    <property type="molecule type" value="Genomic_DNA"/>
</dbReference>
<protein>
    <submittedName>
        <fullName evidence="2">Uncharacterized protein</fullName>
    </submittedName>
</protein>
<dbReference type="AlphaFoldDB" id="A0A9D4P212"/>
<evidence type="ECO:0000256" key="1">
    <source>
        <dbReference type="SAM" id="MobiDB-lite"/>
    </source>
</evidence>
<name>A0A9D4P212_DERFA</name>
<feature type="region of interest" description="Disordered" evidence="1">
    <location>
        <begin position="196"/>
        <end position="226"/>
    </location>
</feature>
<feature type="compositionally biased region" description="Basic and acidic residues" evidence="1">
    <location>
        <begin position="216"/>
        <end position="225"/>
    </location>
</feature>
<sequence>MALSKNNNNLSLWPQLIMMMATIVFVCLLSSPSTTVFARSYYPPKYEDNRQSRIKLNLGLHVPPIIVKLPRMEMPQLVIGANLIKNPKAKPLVLNMPPPPSISFGDSKYDGGAYGHAGYSGGYQYAASGSAQTENVKTSPSNNNEYGMDLKAYSSDQYQNMMHPSAGASVSVPPPPPPPVPVPMVSQYSHAPHYSHQHHHAMMPPPPPPPSPSMHFQHEHPDLEPKPMPPMMPPHMLPPPPPPMASPIQSYPIQQPPYYGTIEHLMPHYPVERMSLSSLKAEAEPGMMMAMSTNQQHHRILPPPPPPSAYKSPFQLLKSSGDDFKFRLKPNAEIFDSAQMYSAINDDQQDSDTINEDYSKDYNAAPKISMPKYQQRN</sequence>